<dbReference type="Proteomes" id="UP001144397">
    <property type="component" value="Unassembled WGS sequence"/>
</dbReference>
<protein>
    <submittedName>
        <fullName evidence="3">Uncharacterized protein</fullName>
    </submittedName>
</protein>
<dbReference type="GeneID" id="95763576"/>
<accession>A0A9W6FKA6</accession>
<feature type="chain" id="PRO_5040987838" evidence="2">
    <location>
        <begin position="35"/>
        <end position="110"/>
    </location>
</feature>
<feature type="signal peptide" evidence="2">
    <location>
        <begin position="1"/>
        <end position="34"/>
    </location>
</feature>
<feature type="compositionally biased region" description="Pro residues" evidence="1">
    <location>
        <begin position="101"/>
        <end position="110"/>
    </location>
</feature>
<evidence type="ECO:0000313" key="6">
    <source>
        <dbReference type="Proteomes" id="UP001245370"/>
    </source>
</evidence>
<reference evidence="4 6" key="2">
    <citation type="submission" date="2023-07" db="EMBL/GenBank/DDBJ databases">
        <title>Genomic Encyclopedia of Type Strains, Phase IV (KMG-IV): sequencing the most valuable type-strain genomes for metagenomic binning, comparative biology and taxonomic classification.</title>
        <authorList>
            <person name="Goeker M."/>
        </authorList>
    </citation>
    <scope>NUCLEOTIDE SEQUENCE [LARGE SCALE GENOMIC DNA]</scope>
    <source>
        <strain evidence="4 6">DSM 338</strain>
    </source>
</reference>
<keyword evidence="6" id="KW-1185">Reference proteome</keyword>
<dbReference type="RefSeq" id="WP_281808018.1">
    <property type="nucleotide sequence ID" value="NZ_BSDO01000004.1"/>
</dbReference>
<evidence type="ECO:0000313" key="3">
    <source>
        <dbReference type="EMBL" id="GLI23116.1"/>
    </source>
</evidence>
<proteinExistence type="predicted"/>
<name>A0A9W6FKA6_XANFL</name>
<organism evidence="3 5">
    <name type="scientific">Xanthobacter flavus</name>
    <dbReference type="NCBI Taxonomy" id="281"/>
    <lineage>
        <taxon>Bacteria</taxon>
        <taxon>Pseudomonadati</taxon>
        <taxon>Pseudomonadota</taxon>
        <taxon>Alphaproteobacteria</taxon>
        <taxon>Hyphomicrobiales</taxon>
        <taxon>Xanthobacteraceae</taxon>
        <taxon>Xanthobacter</taxon>
    </lineage>
</organism>
<dbReference type="EMBL" id="JAVDPY010000005">
    <property type="protein sequence ID" value="MDR6334861.1"/>
    <property type="molecule type" value="Genomic_DNA"/>
</dbReference>
<reference evidence="3" key="1">
    <citation type="submission" date="2022-12" db="EMBL/GenBank/DDBJ databases">
        <title>Reference genome sequencing for broad-spectrum identification of bacterial and archaeal isolates by mass spectrometry.</title>
        <authorList>
            <person name="Sekiguchi Y."/>
            <person name="Tourlousse D.M."/>
        </authorList>
    </citation>
    <scope>NUCLEOTIDE SEQUENCE</scope>
    <source>
        <strain evidence="3">301</strain>
    </source>
</reference>
<sequence>MPSGAAFFVCIAMRRWIFAACLAVLLLPAAFLQAKEACPERAPCRGCGCKGGPGYRGPDGRCVGFVDLSKVCGEPPTQRCVFENAPGTGENRACATGKLPPVQPPAAAPR</sequence>
<evidence type="ECO:0000313" key="4">
    <source>
        <dbReference type="EMBL" id="MDR6334861.1"/>
    </source>
</evidence>
<dbReference type="EMBL" id="BSDO01000004">
    <property type="protein sequence ID" value="GLI23116.1"/>
    <property type="molecule type" value="Genomic_DNA"/>
</dbReference>
<gene>
    <name evidence="4" type="ORF">GGQ86_003343</name>
    <name evidence="3" type="ORF">XFLAVUS301_27900</name>
</gene>
<evidence type="ECO:0000256" key="1">
    <source>
        <dbReference type="SAM" id="MobiDB-lite"/>
    </source>
</evidence>
<evidence type="ECO:0000256" key="2">
    <source>
        <dbReference type="SAM" id="SignalP"/>
    </source>
</evidence>
<comment type="caution">
    <text evidence="3">The sequence shown here is derived from an EMBL/GenBank/DDBJ whole genome shotgun (WGS) entry which is preliminary data.</text>
</comment>
<keyword evidence="2" id="KW-0732">Signal</keyword>
<feature type="region of interest" description="Disordered" evidence="1">
    <location>
        <begin position="91"/>
        <end position="110"/>
    </location>
</feature>
<dbReference type="AlphaFoldDB" id="A0A9W6FKA6"/>
<dbReference type="Proteomes" id="UP001245370">
    <property type="component" value="Unassembled WGS sequence"/>
</dbReference>
<evidence type="ECO:0000313" key="5">
    <source>
        <dbReference type="Proteomes" id="UP001144397"/>
    </source>
</evidence>